<dbReference type="GO" id="GO:0003677">
    <property type="term" value="F:DNA binding"/>
    <property type="evidence" value="ECO:0007669"/>
    <property type="project" value="UniProtKB-KW"/>
</dbReference>
<evidence type="ECO:0000256" key="4">
    <source>
        <dbReference type="ARBA" id="ARBA00023163"/>
    </source>
</evidence>
<dbReference type="PANTHER" id="PTHR30419">
    <property type="entry name" value="HTH-TYPE TRANSCRIPTIONAL REGULATOR YBHD"/>
    <property type="match status" value="1"/>
</dbReference>
<accession>C7N4F3</accession>
<dbReference type="Gene3D" id="3.40.190.290">
    <property type="match status" value="1"/>
</dbReference>
<evidence type="ECO:0000313" key="7">
    <source>
        <dbReference type="Proteomes" id="UP000002026"/>
    </source>
</evidence>
<dbReference type="InterPro" id="IPR000847">
    <property type="entry name" value="LysR_HTH_N"/>
</dbReference>
<dbReference type="PRINTS" id="PR00039">
    <property type="entry name" value="HTHLYSR"/>
</dbReference>
<evidence type="ECO:0000259" key="5">
    <source>
        <dbReference type="PROSITE" id="PS50931"/>
    </source>
</evidence>
<dbReference type="HOGENOM" id="CLU_039613_6_2_11"/>
<evidence type="ECO:0000313" key="6">
    <source>
        <dbReference type="EMBL" id="ACV21788.1"/>
    </source>
</evidence>
<dbReference type="AlphaFoldDB" id="C7N4F3"/>
<name>C7N4F3_SLAHD</name>
<gene>
    <name evidence="6" type="ordered locus">Shel_07300</name>
</gene>
<dbReference type="GO" id="GO:0005829">
    <property type="term" value="C:cytosol"/>
    <property type="evidence" value="ECO:0007669"/>
    <property type="project" value="TreeGrafter"/>
</dbReference>
<dbReference type="InterPro" id="IPR005119">
    <property type="entry name" value="LysR_subst-bd"/>
</dbReference>
<dbReference type="Proteomes" id="UP000002026">
    <property type="component" value="Chromosome"/>
</dbReference>
<evidence type="ECO:0000256" key="2">
    <source>
        <dbReference type="ARBA" id="ARBA00023015"/>
    </source>
</evidence>
<dbReference type="InterPro" id="IPR036388">
    <property type="entry name" value="WH-like_DNA-bd_sf"/>
</dbReference>
<comment type="similarity">
    <text evidence="1">Belongs to the LysR transcriptional regulatory family.</text>
</comment>
<dbReference type="Pfam" id="PF03466">
    <property type="entry name" value="LysR_substrate"/>
    <property type="match status" value="1"/>
</dbReference>
<protein>
    <submittedName>
        <fullName evidence="6">Transcriptional regulator</fullName>
    </submittedName>
</protein>
<keyword evidence="7" id="KW-1185">Reference proteome</keyword>
<dbReference type="SUPFAM" id="SSF46785">
    <property type="entry name" value="Winged helix' DNA-binding domain"/>
    <property type="match status" value="1"/>
</dbReference>
<keyword evidence="2" id="KW-0805">Transcription regulation</keyword>
<evidence type="ECO:0000256" key="3">
    <source>
        <dbReference type="ARBA" id="ARBA00023125"/>
    </source>
</evidence>
<keyword evidence="3" id="KW-0238">DNA-binding</keyword>
<sequence length="300" mass="33258">MRTDVLRNFVALSDEKSMTRAAKRLHISQPTLSRQMSALEDDLGKQLYIREEGIIKLTVDGQILYDYATSIVELEDRARTAIAHSDEHVTGTVYIGHGDSNSMQYLFQAMSNVRERHRGVTFNLVSGDTHSLVEKLNQGSIDFMQECGARQRGRYLALPLPGQDTIAALVGPQSRLFGLEKVTPSDLAGEDLVVSKQLLESDVMRNWAGDQYPQLHSIVNFNLGMTVVDLAEYGSTCVIGYQELAERYYGQAIDCIPLDPPIVDESAIVWRKNRPLSPAAQAFLDALQAICEKAAPSVGR</sequence>
<dbReference type="GO" id="GO:0003700">
    <property type="term" value="F:DNA-binding transcription factor activity"/>
    <property type="evidence" value="ECO:0007669"/>
    <property type="project" value="InterPro"/>
</dbReference>
<keyword evidence="4" id="KW-0804">Transcription</keyword>
<dbReference type="FunFam" id="1.10.10.10:FF:000001">
    <property type="entry name" value="LysR family transcriptional regulator"/>
    <property type="match status" value="1"/>
</dbReference>
<evidence type="ECO:0000256" key="1">
    <source>
        <dbReference type="ARBA" id="ARBA00009437"/>
    </source>
</evidence>
<feature type="domain" description="HTH lysR-type" evidence="5">
    <location>
        <begin position="1"/>
        <end position="58"/>
    </location>
</feature>
<dbReference type="RefSeq" id="WP_012797892.1">
    <property type="nucleotide sequence ID" value="NC_013165.1"/>
</dbReference>
<dbReference type="InterPro" id="IPR036390">
    <property type="entry name" value="WH_DNA-bd_sf"/>
</dbReference>
<dbReference type="STRING" id="471855.Shel_07300"/>
<dbReference type="Pfam" id="PF00126">
    <property type="entry name" value="HTH_1"/>
    <property type="match status" value="1"/>
</dbReference>
<dbReference type="InterPro" id="IPR050950">
    <property type="entry name" value="HTH-type_LysR_regulators"/>
</dbReference>
<organism evidence="6 7">
    <name type="scientific">Slackia heliotrinireducens (strain ATCC 29202 / DSM 20476 / NCTC 11029 / RHS 1)</name>
    <name type="common">Peptococcus heliotrinreducens</name>
    <dbReference type="NCBI Taxonomy" id="471855"/>
    <lineage>
        <taxon>Bacteria</taxon>
        <taxon>Bacillati</taxon>
        <taxon>Actinomycetota</taxon>
        <taxon>Coriobacteriia</taxon>
        <taxon>Eggerthellales</taxon>
        <taxon>Eggerthellaceae</taxon>
        <taxon>Slackia</taxon>
    </lineage>
</organism>
<dbReference type="EMBL" id="CP001684">
    <property type="protein sequence ID" value="ACV21788.1"/>
    <property type="molecule type" value="Genomic_DNA"/>
</dbReference>
<dbReference type="Gene3D" id="1.10.10.10">
    <property type="entry name" value="Winged helix-like DNA-binding domain superfamily/Winged helix DNA-binding domain"/>
    <property type="match status" value="1"/>
</dbReference>
<dbReference type="eggNOG" id="COG0583">
    <property type="taxonomic scope" value="Bacteria"/>
</dbReference>
<dbReference type="PANTHER" id="PTHR30419:SF8">
    <property type="entry name" value="NITROGEN ASSIMILATION TRANSCRIPTIONAL ACTIVATOR-RELATED"/>
    <property type="match status" value="1"/>
</dbReference>
<dbReference type="SUPFAM" id="SSF53850">
    <property type="entry name" value="Periplasmic binding protein-like II"/>
    <property type="match status" value="1"/>
</dbReference>
<proteinExistence type="inferred from homology"/>
<reference evidence="6 7" key="1">
    <citation type="journal article" date="2009" name="Stand. Genomic Sci.">
        <title>Complete genome sequence of Slackia heliotrinireducens type strain (RHS 1).</title>
        <authorList>
            <person name="Pukall R."/>
            <person name="Lapidus A."/>
            <person name="Nolan M."/>
            <person name="Copeland A."/>
            <person name="Glavina Del Rio T."/>
            <person name="Lucas S."/>
            <person name="Chen F."/>
            <person name="Tice H."/>
            <person name="Cheng J.F."/>
            <person name="Chertkov O."/>
            <person name="Bruce D."/>
            <person name="Goodwin L."/>
            <person name="Kuske C."/>
            <person name="Brettin T."/>
            <person name="Detter J.C."/>
            <person name="Han C."/>
            <person name="Pitluck S."/>
            <person name="Pati A."/>
            <person name="Mavrommatis K."/>
            <person name="Ivanova N."/>
            <person name="Ovchinnikova G."/>
            <person name="Chen A."/>
            <person name="Palaniappan K."/>
            <person name="Schneider S."/>
            <person name="Rohde M."/>
            <person name="Chain P."/>
            <person name="D'haeseleer P."/>
            <person name="Goker M."/>
            <person name="Bristow J."/>
            <person name="Eisen J.A."/>
            <person name="Markowitz V."/>
            <person name="Kyrpides N.C."/>
            <person name="Klenk H.P."/>
            <person name="Hugenholtz P."/>
        </authorList>
    </citation>
    <scope>NUCLEOTIDE SEQUENCE [LARGE SCALE GENOMIC DNA]</scope>
    <source>
        <strain evidence="7">ATCC 29202 / DSM 20476 / NCTC 11029 / RHS 1</strain>
    </source>
</reference>
<dbReference type="PROSITE" id="PS50931">
    <property type="entry name" value="HTH_LYSR"/>
    <property type="match status" value="1"/>
</dbReference>
<dbReference type="KEGG" id="shi:Shel_07300"/>
<dbReference type="CDD" id="cd05466">
    <property type="entry name" value="PBP2_LTTR_substrate"/>
    <property type="match status" value="1"/>
</dbReference>